<evidence type="ECO:0000313" key="2">
    <source>
        <dbReference type="EMBL" id="KIW63502.1"/>
    </source>
</evidence>
<organism evidence="2 3">
    <name type="scientific">Phialophora macrospora</name>
    <dbReference type="NCBI Taxonomy" id="1851006"/>
    <lineage>
        <taxon>Eukaryota</taxon>
        <taxon>Fungi</taxon>
        <taxon>Dikarya</taxon>
        <taxon>Ascomycota</taxon>
        <taxon>Pezizomycotina</taxon>
        <taxon>Eurotiomycetes</taxon>
        <taxon>Chaetothyriomycetidae</taxon>
        <taxon>Chaetothyriales</taxon>
        <taxon>Herpotrichiellaceae</taxon>
        <taxon>Phialophora</taxon>
    </lineage>
</organism>
<reference evidence="2 3" key="1">
    <citation type="submission" date="2015-01" db="EMBL/GenBank/DDBJ databases">
        <title>The Genome Sequence of Capronia semiimmersa CBS27337.</title>
        <authorList>
            <consortium name="The Broad Institute Genomics Platform"/>
            <person name="Cuomo C."/>
            <person name="de Hoog S."/>
            <person name="Gorbushina A."/>
            <person name="Stielow B."/>
            <person name="Teixiera M."/>
            <person name="Abouelleil A."/>
            <person name="Chapman S.B."/>
            <person name="Priest M."/>
            <person name="Young S.K."/>
            <person name="Wortman J."/>
            <person name="Nusbaum C."/>
            <person name="Birren B."/>
        </authorList>
    </citation>
    <scope>NUCLEOTIDE SEQUENCE [LARGE SCALE GENOMIC DNA]</scope>
    <source>
        <strain evidence="2 3">CBS 27337</strain>
    </source>
</reference>
<dbReference type="EMBL" id="KN846962">
    <property type="protein sequence ID" value="KIW63502.1"/>
    <property type="molecule type" value="Genomic_DNA"/>
</dbReference>
<accession>A0A0D2DMG1</accession>
<gene>
    <name evidence="2" type="ORF">PV04_10338</name>
</gene>
<feature type="compositionally biased region" description="Pro residues" evidence="1">
    <location>
        <begin position="1047"/>
        <end position="1057"/>
    </location>
</feature>
<feature type="region of interest" description="Disordered" evidence="1">
    <location>
        <begin position="98"/>
        <end position="126"/>
    </location>
</feature>
<keyword evidence="3" id="KW-1185">Reference proteome</keyword>
<proteinExistence type="predicted"/>
<sequence length="1057" mass="118785">MGPNLHSNLVLIGANDHRPTPLAIRDMNSSADTLTEANPPNMNPVTESLAGDEPVVIAMDSYSSPELTPTVPLRRQLWRFSLGDSDLDDPEAGHDYWEDDSANLSDAGVDSQTDTVHNSHDTDQPEVATLDQSEVIPPLGPVGVDLFRRADMDHAVIQTTAYTRGRQHVTEEADAPWLQNRGLTTDEHAVLSETFVIVPSDEDEPVSPETDALFVDDFVVIATTDDHFHTAGRGRVPNYQLARRISHDDRGMRNGLFDDHDDLRRQFHGFPDKPLVLHAAMANDDAGVIAAHYTGDWTFGAQVVKISSPCYVAFHDEKRVLLVGDRCIPYAIPDKYVFIYDGRTISLVIREQLLEARIRGHALDRRLALNRDSIPLSTALAVWGQRYGALPLSCRNEVEAVWRSMLYLADEVYRRETLRPPTTSLDSAGLENLAVRLHRRRIDYHGRIMYRSSGHNGVVLEGELVSVELIKLPHTCMRIRALIRIPNEFARFHEVCIRHSLDEFRRFGWYFSNHGDDPAGTYYGAGIPLLREWVPGKIIYQQPTTQGPLSFVVTYDNIVNVHVDENCLHSRLWSHHGCSRPWPVRRHWPLTSLLSLFRESNTKSGNQQHQLSTLVHRVFQLEVDRLALLKAQGGEQVDCAQFTHHCFAVEMFRRLVVHDKTTVKMKAAIPRRLHANCVGTLYDVIPRVNDDVFSLECYFLYWSPAEQTTFGLKIEALEWCHLEPFVDFEASELSPDDGTEQPPFWDPRTVEKFDHQWQTVPLPTTPPTSDDPPRRPCHLSTSGLASLLRPLARALEADCFPANADNAVVLARQHQHKYIQSTWDKASTLMILQILAQFQARTETDFVGPALRRVDLYNRVCASVDVREWDKIRRQREAWLLSGKFEWTDILLFFLLEVVVGWILAQHDKGHMLPGPDNGINWNYTLAPTMDGQTLSNLVAVLQAFTEVTRCEDMVDELVPAIKQLDIDPPSVSYMDEWSGYFFLVTAGKRVPTPVPAEGPASEAAPTSVSSAASASVSASMSSETAPEATDTSGRPANLPAGVLPPDWLPVPSPYTD</sequence>
<dbReference type="HOGENOM" id="CLU_289834_0_0_1"/>
<name>A0A0D2DMG1_9EURO</name>
<feature type="region of interest" description="Disordered" evidence="1">
    <location>
        <begin position="996"/>
        <end position="1057"/>
    </location>
</feature>
<evidence type="ECO:0000256" key="1">
    <source>
        <dbReference type="SAM" id="MobiDB-lite"/>
    </source>
</evidence>
<feature type="compositionally biased region" description="Low complexity" evidence="1">
    <location>
        <begin position="1000"/>
        <end position="1026"/>
    </location>
</feature>
<dbReference type="Proteomes" id="UP000054266">
    <property type="component" value="Unassembled WGS sequence"/>
</dbReference>
<dbReference type="AlphaFoldDB" id="A0A0D2DMG1"/>
<protein>
    <submittedName>
        <fullName evidence="2">Uncharacterized protein</fullName>
    </submittedName>
</protein>
<evidence type="ECO:0000313" key="3">
    <source>
        <dbReference type="Proteomes" id="UP000054266"/>
    </source>
</evidence>